<dbReference type="CDD" id="cd01299">
    <property type="entry name" value="Met_dep_hydrolase_A"/>
    <property type="match status" value="1"/>
</dbReference>
<dbReference type="InterPro" id="IPR051781">
    <property type="entry name" value="Metallo-dep_Hydrolase"/>
</dbReference>
<dbReference type="Proteomes" id="UP000094444">
    <property type="component" value="Unassembled WGS sequence"/>
</dbReference>
<evidence type="ECO:0000313" key="3">
    <source>
        <dbReference type="Proteomes" id="UP000094444"/>
    </source>
</evidence>
<name>A0A2P5HUX4_DIAHE</name>
<evidence type="ECO:0000259" key="1">
    <source>
        <dbReference type="Pfam" id="PF01979"/>
    </source>
</evidence>
<dbReference type="OrthoDB" id="5595695at2759"/>
<organism evidence="2 3">
    <name type="scientific">Diaporthe helianthi</name>
    <dbReference type="NCBI Taxonomy" id="158607"/>
    <lineage>
        <taxon>Eukaryota</taxon>
        <taxon>Fungi</taxon>
        <taxon>Dikarya</taxon>
        <taxon>Ascomycota</taxon>
        <taxon>Pezizomycotina</taxon>
        <taxon>Sordariomycetes</taxon>
        <taxon>Sordariomycetidae</taxon>
        <taxon>Diaporthales</taxon>
        <taxon>Diaporthaceae</taxon>
        <taxon>Diaporthe</taxon>
    </lineage>
</organism>
<protein>
    <submittedName>
        <fullName evidence="2">Amidohydrolase</fullName>
    </submittedName>
</protein>
<sequence length="461" mass="48747">MLVEWTLAAPTSRAPSLAILCYTTDTPFLTFEVEKNGTPWLMSMEDPATINSNPMAASLDGNAPNTIGPGETSMKRATGTERAAYQRGWRPGHGTGMPERGIQTTDMSHHAGCLPCQTNKSGGTLTLSGKEFLSMTAHHTAMPPPSQNKQDPPRLFISVHAISQTGGHGDRRGPHEDGDGSVGCCGGGGGRGELDGGLSTVVDGVPGVLAAARTQLRRGADFLKFMAGGGVASPTDPLAGIQFTPKEMRAITTAASDAGTFATAHAYTPGAIRRAVDAGARGIEHGNLVDAATARLLADKGVYLTPTLIAYAAMADPRYAGFLPAANAAKNAEVLERGLESVRLAHEAGVTMCLGTDLLSFLGVEQLREFGLRARVLPPAEVLRHATVNPARLLGQEERLGQVREGFVADLLVLNANPLEDVTVFERPEKHLLGVIKEGRVYASRWSKLPVDVEPRKVLLE</sequence>
<dbReference type="AlphaFoldDB" id="A0A2P5HUX4"/>
<dbReference type="InParanoid" id="A0A2P5HUX4"/>
<dbReference type="Gene3D" id="3.20.20.140">
    <property type="entry name" value="Metal-dependent hydrolases"/>
    <property type="match status" value="1"/>
</dbReference>
<reference evidence="2" key="1">
    <citation type="submission" date="2017-09" db="EMBL/GenBank/DDBJ databases">
        <title>Polyketide synthases of a Diaporthe helianthi virulent isolate.</title>
        <authorList>
            <person name="Baroncelli R."/>
        </authorList>
    </citation>
    <scope>NUCLEOTIDE SEQUENCE [LARGE SCALE GENOMIC DNA]</scope>
    <source>
        <strain evidence="2">7/96</strain>
    </source>
</reference>
<dbReference type="Pfam" id="PF01979">
    <property type="entry name" value="Amidohydro_1"/>
    <property type="match status" value="1"/>
</dbReference>
<dbReference type="SUPFAM" id="SSF51556">
    <property type="entry name" value="Metallo-dependent hydrolases"/>
    <property type="match status" value="1"/>
</dbReference>
<dbReference type="PANTHER" id="PTHR43135:SF3">
    <property type="entry name" value="ALPHA-D-RIBOSE 1-METHYLPHOSPHONATE 5-TRIPHOSPHATE DIPHOSPHATASE"/>
    <property type="match status" value="1"/>
</dbReference>
<evidence type="ECO:0000313" key="2">
    <source>
        <dbReference type="EMBL" id="POS74042.1"/>
    </source>
</evidence>
<proteinExistence type="predicted"/>
<dbReference type="Gene3D" id="2.30.40.10">
    <property type="entry name" value="Urease, subunit C, domain 1"/>
    <property type="match status" value="1"/>
</dbReference>
<feature type="domain" description="Amidohydrolase-related" evidence="1">
    <location>
        <begin position="204"/>
        <end position="440"/>
    </location>
</feature>
<dbReference type="PANTHER" id="PTHR43135">
    <property type="entry name" value="ALPHA-D-RIBOSE 1-METHYLPHOSPHONATE 5-TRIPHOSPHATE DIPHOSPHATASE"/>
    <property type="match status" value="1"/>
</dbReference>
<comment type="caution">
    <text evidence="2">The sequence shown here is derived from an EMBL/GenBank/DDBJ whole genome shotgun (WGS) entry which is preliminary data.</text>
</comment>
<accession>A0A2P5HUX4</accession>
<dbReference type="InterPro" id="IPR011059">
    <property type="entry name" value="Metal-dep_hydrolase_composite"/>
</dbReference>
<dbReference type="InterPro" id="IPR006680">
    <property type="entry name" value="Amidohydro-rel"/>
</dbReference>
<dbReference type="STRING" id="158607.A0A2P5HUX4"/>
<gene>
    <name evidence="2" type="ORF">DHEL01_v207569</name>
</gene>
<keyword evidence="3" id="KW-1185">Reference proteome</keyword>
<dbReference type="EMBL" id="MAVT02000692">
    <property type="protein sequence ID" value="POS74042.1"/>
    <property type="molecule type" value="Genomic_DNA"/>
</dbReference>
<dbReference type="GO" id="GO:0016810">
    <property type="term" value="F:hydrolase activity, acting on carbon-nitrogen (but not peptide) bonds"/>
    <property type="evidence" value="ECO:0007669"/>
    <property type="project" value="InterPro"/>
</dbReference>
<dbReference type="InterPro" id="IPR057744">
    <property type="entry name" value="OTAase-like"/>
</dbReference>
<dbReference type="InterPro" id="IPR032466">
    <property type="entry name" value="Metal_Hydrolase"/>
</dbReference>